<evidence type="ECO:0000313" key="1">
    <source>
        <dbReference type="EMBL" id="CAB5497919.1"/>
    </source>
</evidence>
<reference evidence="1 2" key="1">
    <citation type="submission" date="2020-05" db="EMBL/GenBank/DDBJ databases">
        <authorList>
            <person name="Petersen J."/>
            <person name="Sayavedra L."/>
        </authorList>
    </citation>
    <scope>NUCLEOTIDE SEQUENCE [LARGE SCALE GENOMIC DNA]</scope>
    <source>
        <strain evidence="1">B thermophilus SOXS</strain>
    </source>
</reference>
<sequence>MSVFGTNKLSLKNNISFPSLALYAEWLKEYFFVNFFETHL</sequence>
<accession>A0A8H8XC36</accession>
<comment type="caution">
    <text evidence="1">The sequence shown here is derived from an EMBL/GenBank/DDBJ whole genome shotgun (WGS) entry which is preliminary data.</text>
</comment>
<evidence type="ECO:0000313" key="2">
    <source>
        <dbReference type="Proteomes" id="UP000643672"/>
    </source>
</evidence>
<dbReference type="EMBL" id="CAESAQ020000044">
    <property type="protein sequence ID" value="CAB5497919.1"/>
    <property type="molecule type" value="Genomic_DNA"/>
</dbReference>
<dbReference type="AlphaFoldDB" id="A0A8H8XC36"/>
<gene>
    <name evidence="1" type="ORF">THERMOS_748</name>
</gene>
<proteinExistence type="predicted"/>
<protein>
    <submittedName>
        <fullName evidence="1">Uncharacterized protein</fullName>
    </submittedName>
</protein>
<organism evidence="1 2">
    <name type="scientific">Bathymodiolus thermophilus thioautotrophic gill symbiont</name>
    <dbReference type="NCBI Taxonomy" id="2360"/>
    <lineage>
        <taxon>Bacteria</taxon>
        <taxon>Pseudomonadati</taxon>
        <taxon>Pseudomonadota</taxon>
        <taxon>Gammaproteobacteria</taxon>
        <taxon>sulfur-oxidizing symbionts</taxon>
    </lineage>
</organism>
<dbReference type="Proteomes" id="UP000643672">
    <property type="component" value="Unassembled WGS sequence"/>
</dbReference>
<name>A0A8H8XC36_9GAMM</name>
<keyword evidence="2" id="KW-1185">Reference proteome</keyword>